<dbReference type="RefSeq" id="WP_131864706.1">
    <property type="nucleotide sequence ID" value="NZ_SMCR01000003.1"/>
</dbReference>
<feature type="transmembrane region" description="Helical" evidence="1">
    <location>
        <begin position="83"/>
        <end position="101"/>
    </location>
</feature>
<feature type="transmembrane region" description="Helical" evidence="1">
    <location>
        <begin position="208"/>
        <end position="225"/>
    </location>
</feature>
<evidence type="ECO:0000313" key="3">
    <source>
        <dbReference type="EMBL" id="TCV97931.1"/>
    </source>
</evidence>
<protein>
    <submittedName>
        <fullName evidence="3">Peptidoglycan/LPS O-acetylase OafA/YrhL</fullName>
    </submittedName>
</protein>
<feature type="transmembrane region" description="Helical" evidence="1">
    <location>
        <begin position="164"/>
        <end position="187"/>
    </location>
</feature>
<keyword evidence="1" id="KW-1133">Transmembrane helix</keyword>
<name>A0A4R3YYS8_9GAMM</name>
<feature type="transmembrane region" description="Helical" evidence="1">
    <location>
        <begin position="319"/>
        <end position="338"/>
    </location>
</feature>
<evidence type="ECO:0000256" key="1">
    <source>
        <dbReference type="SAM" id="Phobius"/>
    </source>
</evidence>
<sequence length="359" mass="41286">MKGKIRVEALDGLRFFAFLMVIMYHYMFASPLSGLLPKELAVRSFFYGDFGVDLFFIISGIVISLSSDGRKPFDFIKSRINRILPTFFIFSVVALIFSISLPMVEFKERAESLIYSLTFFPQAFGHSFFSDVYWTIQKEVTFYIIVSIMMVFGVWESNKRNFCFAWLLLAFANQYVISSSLIEYLFITEYAGHFIVGIAIYNISKDRVNPLDIAIIALGSILIYSRMVGFNQHSQSSFGYSVTNASLLLSCLVLITLSWCAFNIKEVGKHYSTVKFLGAMTYPLYLIHADIGFWSHAIFERLIWNKYPITQSLVGYKTTIVIAVFTSFAVCAIYIKFFDKLVISKFNKIWLILQRSNRK</sequence>
<feature type="transmembrane region" description="Helical" evidence="1">
    <location>
        <begin position="44"/>
        <end position="63"/>
    </location>
</feature>
<dbReference type="GO" id="GO:0016747">
    <property type="term" value="F:acyltransferase activity, transferring groups other than amino-acyl groups"/>
    <property type="evidence" value="ECO:0007669"/>
    <property type="project" value="InterPro"/>
</dbReference>
<dbReference type="Pfam" id="PF01757">
    <property type="entry name" value="Acyl_transf_3"/>
    <property type="match status" value="1"/>
</dbReference>
<dbReference type="OrthoDB" id="9767863at2"/>
<dbReference type="GO" id="GO:0000271">
    <property type="term" value="P:polysaccharide biosynthetic process"/>
    <property type="evidence" value="ECO:0007669"/>
    <property type="project" value="TreeGrafter"/>
</dbReference>
<keyword evidence="4" id="KW-1185">Reference proteome</keyword>
<dbReference type="InterPro" id="IPR002656">
    <property type="entry name" value="Acyl_transf_3_dom"/>
</dbReference>
<reference evidence="3 4" key="1">
    <citation type="submission" date="2019-03" db="EMBL/GenBank/DDBJ databases">
        <title>Genomic Encyclopedia of Type Strains, Phase IV (KMG-IV): sequencing the most valuable type-strain genomes for metagenomic binning, comparative biology and taxonomic classification.</title>
        <authorList>
            <person name="Goeker M."/>
        </authorList>
    </citation>
    <scope>NUCLEOTIDE SEQUENCE [LARGE SCALE GENOMIC DNA]</scope>
    <source>
        <strain evidence="3 4">DSM 19580</strain>
    </source>
</reference>
<dbReference type="Proteomes" id="UP000295719">
    <property type="component" value="Unassembled WGS sequence"/>
</dbReference>
<dbReference type="AlphaFoldDB" id="A0A4R3YYS8"/>
<feature type="transmembrane region" description="Helical" evidence="1">
    <location>
        <begin position="276"/>
        <end position="299"/>
    </location>
</feature>
<feature type="domain" description="Acyltransferase 3" evidence="2">
    <location>
        <begin position="8"/>
        <end position="333"/>
    </location>
</feature>
<evidence type="ECO:0000313" key="4">
    <source>
        <dbReference type="Proteomes" id="UP000295719"/>
    </source>
</evidence>
<feature type="transmembrane region" description="Helical" evidence="1">
    <location>
        <begin position="12"/>
        <end position="32"/>
    </location>
</feature>
<accession>A0A4R3YYS8</accession>
<dbReference type="PANTHER" id="PTHR23028">
    <property type="entry name" value="ACETYLTRANSFERASE"/>
    <property type="match status" value="1"/>
</dbReference>
<dbReference type="InterPro" id="IPR050879">
    <property type="entry name" value="Acyltransferase_3"/>
</dbReference>
<feature type="transmembrane region" description="Helical" evidence="1">
    <location>
        <begin position="140"/>
        <end position="158"/>
    </location>
</feature>
<keyword evidence="1" id="KW-0472">Membrane</keyword>
<keyword evidence="1" id="KW-0812">Transmembrane</keyword>
<feature type="transmembrane region" description="Helical" evidence="1">
    <location>
        <begin position="245"/>
        <end position="264"/>
    </location>
</feature>
<organism evidence="3 4">
    <name type="scientific">Biostraticola tofi</name>
    <dbReference type="NCBI Taxonomy" id="466109"/>
    <lineage>
        <taxon>Bacteria</taxon>
        <taxon>Pseudomonadati</taxon>
        <taxon>Pseudomonadota</taxon>
        <taxon>Gammaproteobacteria</taxon>
        <taxon>Enterobacterales</taxon>
        <taxon>Bruguierivoracaceae</taxon>
        <taxon>Biostraticola</taxon>
    </lineage>
</organism>
<dbReference type="EMBL" id="SMCR01000003">
    <property type="protein sequence ID" value="TCV97931.1"/>
    <property type="molecule type" value="Genomic_DNA"/>
</dbReference>
<dbReference type="PANTHER" id="PTHR23028:SF53">
    <property type="entry name" value="ACYL_TRANSF_3 DOMAIN-CONTAINING PROTEIN"/>
    <property type="match status" value="1"/>
</dbReference>
<evidence type="ECO:0000259" key="2">
    <source>
        <dbReference type="Pfam" id="PF01757"/>
    </source>
</evidence>
<proteinExistence type="predicted"/>
<dbReference type="GO" id="GO:0016020">
    <property type="term" value="C:membrane"/>
    <property type="evidence" value="ECO:0007669"/>
    <property type="project" value="TreeGrafter"/>
</dbReference>
<gene>
    <name evidence="3" type="ORF">EDC52_1035</name>
</gene>
<comment type="caution">
    <text evidence="3">The sequence shown here is derived from an EMBL/GenBank/DDBJ whole genome shotgun (WGS) entry which is preliminary data.</text>
</comment>